<dbReference type="EMBL" id="JAUEPO010000005">
    <property type="protein sequence ID" value="KAK3321181.1"/>
    <property type="molecule type" value="Genomic_DNA"/>
</dbReference>
<name>A0AAE0M6F1_9PEZI</name>
<gene>
    <name evidence="2" type="ORF">B0T19DRAFT_260569</name>
</gene>
<feature type="region of interest" description="Disordered" evidence="1">
    <location>
        <begin position="44"/>
        <end position="122"/>
    </location>
</feature>
<sequence>MFRYVNKSLLLRSSVFSLLAIVPFHGLDLAAALSHSHRPFYPPSLLPQLSPGGEDRQVLRSPRPNLVRTDKKGKKRRALLPHLHNGPPRYQGRADEAGKEGSCTGDPAALRHAAPSDTEQTLHLSVSMPPALVRKSDHQVPVRSHIQISHPQPNSPDATPRRAMSGVHWPYLQDTGMRFRLACLQDAAFLMHQRWSKLHLSLPPCFANLRKRLPHQPRVV</sequence>
<dbReference type="Proteomes" id="UP001286456">
    <property type="component" value="Unassembled WGS sequence"/>
</dbReference>
<evidence type="ECO:0000313" key="3">
    <source>
        <dbReference type="Proteomes" id="UP001286456"/>
    </source>
</evidence>
<comment type="caution">
    <text evidence="2">The sequence shown here is derived from an EMBL/GenBank/DDBJ whole genome shotgun (WGS) entry which is preliminary data.</text>
</comment>
<proteinExistence type="predicted"/>
<reference evidence="2" key="1">
    <citation type="journal article" date="2023" name="Mol. Phylogenet. Evol.">
        <title>Genome-scale phylogeny and comparative genomics of the fungal order Sordariales.</title>
        <authorList>
            <person name="Hensen N."/>
            <person name="Bonometti L."/>
            <person name="Westerberg I."/>
            <person name="Brannstrom I.O."/>
            <person name="Guillou S."/>
            <person name="Cros-Aarteil S."/>
            <person name="Calhoun S."/>
            <person name="Haridas S."/>
            <person name="Kuo A."/>
            <person name="Mondo S."/>
            <person name="Pangilinan J."/>
            <person name="Riley R."/>
            <person name="LaButti K."/>
            <person name="Andreopoulos B."/>
            <person name="Lipzen A."/>
            <person name="Chen C."/>
            <person name="Yan M."/>
            <person name="Daum C."/>
            <person name="Ng V."/>
            <person name="Clum A."/>
            <person name="Steindorff A."/>
            <person name="Ohm R.A."/>
            <person name="Martin F."/>
            <person name="Silar P."/>
            <person name="Natvig D.O."/>
            <person name="Lalanne C."/>
            <person name="Gautier V."/>
            <person name="Ament-Velasquez S.L."/>
            <person name="Kruys A."/>
            <person name="Hutchinson M.I."/>
            <person name="Powell A.J."/>
            <person name="Barry K."/>
            <person name="Miller A.N."/>
            <person name="Grigoriev I.V."/>
            <person name="Debuchy R."/>
            <person name="Gladieux P."/>
            <person name="Hiltunen Thoren M."/>
            <person name="Johannesson H."/>
        </authorList>
    </citation>
    <scope>NUCLEOTIDE SEQUENCE</scope>
    <source>
        <strain evidence="2">SMH4131-1</strain>
    </source>
</reference>
<dbReference type="AlphaFoldDB" id="A0AAE0M6F1"/>
<protein>
    <submittedName>
        <fullName evidence="2">Uncharacterized protein</fullName>
    </submittedName>
</protein>
<keyword evidence="3" id="KW-1185">Reference proteome</keyword>
<evidence type="ECO:0000256" key="1">
    <source>
        <dbReference type="SAM" id="MobiDB-lite"/>
    </source>
</evidence>
<reference evidence="2" key="2">
    <citation type="submission" date="2023-06" db="EMBL/GenBank/DDBJ databases">
        <authorList>
            <consortium name="Lawrence Berkeley National Laboratory"/>
            <person name="Haridas S."/>
            <person name="Hensen N."/>
            <person name="Bonometti L."/>
            <person name="Westerberg I."/>
            <person name="Brannstrom I.O."/>
            <person name="Guillou S."/>
            <person name="Cros-Aarteil S."/>
            <person name="Calhoun S."/>
            <person name="Kuo A."/>
            <person name="Mondo S."/>
            <person name="Pangilinan J."/>
            <person name="Riley R."/>
            <person name="Labutti K."/>
            <person name="Andreopoulos B."/>
            <person name="Lipzen A."/>
            <person name="Chen C."/>
            <person name="Yanf M."/>
            <person name="Daum C."/>
            <person name="Ng V."/>
            <person name="Clum A."/>
            <person name="Steindorff A."/>
            <person name="Ohm R."/>
            <person name="Martin F."/>
            <person name="Silar P."/>
            <person name="Natvig D."/>
            <person name="Lalanne C."/>
            <person name="Gautier V."/>
            <person name="Ament-Velasquez S.L."/>
            <person name="Kruys A."/>
            <person name="Hutchinson M.I."/>
            <person name="Powell A.J."/>
            <person name="Barry K."/>
            <person name="Miller A.N."/>
            <person name="Grigoriev I.V."/>
            <person name="Debuchy R."/>
            <person name="Gladieux P."/>
            <person name="Thoren M.H."/>
            <person name="Johannesson H."/>
        </authorList>
    </citation>
    <scope>NUCLEOTIDE SEQUENCE</scope>
    <source>
        <strain evidence="2">SMH4131-1</strain>
    </source>
</reference>
<organism evidence="2 3">
    <name type="scientific">Cercophora scortea</name>
    <dbReference type="NCBI Taxonomy" id="314031"/>
    <lineage>
        <taxon>Eukaryota</taxon>
        <taxon>Fungi</taxon>
        <taxon>Dikarya</taxon>
        <taxon>Ascomycota</taxon>
        <taxon>Pezizomycotina</taxon>
        <taxon>Sordariomycetes</taxon>
        <taxon>Sordariomycetidae</taxon>
        <taxon>Sordariales</taxon>
        <taxon>Lasiosphaeriaceae</taxon>
        <taxon>Cercophora</taxon>
    </lineage>
</organism>
<evidence type="ECO:0000313" key="2">
    <source>
        <dbReference type="EMBL" id="KAK3321181.1"/>
    </source>
</evidence>
<accession>A0AAE0M6F1</accession>